<dbReference type="PANTHER" id="PTHR33446:SF2">
    <property type="entry name" value="PROTEIN TONB"/>
    <property type="match status" value="1"/>
</dbReference>
<keyword evidence="5" id="KW-1185">Reference proteome</keyword>
<reference evidence="4 5" key="1">
    <citation type="submission" date="2018-06" db="EMBL/GenBank/DDBJ databases">
        <authorList>
            <consortium name="Pathogen Informatics"/>
            <person name="Doyle S."/>
        </authorList>
    </citation>
    <scope>NUCLEOTIDE SEQUENCE [LARGE SCALE GENOMIC DNA]</scope>
    <source>
        <strain evidence="4 5">NCTC11179</strain>
    </source>
</reference>
<dbReference type="RefSeq" id="WP_115089676.1">
    <property type="nucleotide sequence ID" value="NZ_CP068107.1"/>
</dbReference>
<keyword evidence="2" id="KW-1133">Transmembrane helix</keyword>
<feature type="transmembrane region" description="Helical" evidence="2">
    <location>
        <begin position="37"/>
        <end position="57"/>
    </location>
</feature>
<dbReference type="InterPro" id="IPR051045">
    <property type="entry name" value="TonB-dependent_transducer"/>
</dbReference>
<dbReference type="Pfam" id="PF03544">
    <property type="entry name" value="TonB_C"/>
    <property type="match status" value="1"/>
</dbReference>
<organism evidence="4 5">
    <name type="scientific">Myroides odoratus</name>
    <name type="common">Flavobacterium odoratum</name>
    <dbReference type="NCBI Taxonomy" id="256"/>
    <lineage>
        <taxon>Bacteria</taxon>
        <taxon>Pseudomonadati</taxon>
        <taxon>Bacteroidota</taxon>
        <taxon>Flavobacteriia</taxon>
        <taxon>Flavobacteriales</taxon>
        <taxon>Flavobacteriaceae</taxon>
        <taxon>Myroides</taxon>
    </lineage>
</organism>
<dbReference type="Gene3D" id="3.30.1150.10">
    <property type="match status" value="1"/>
</dbReference>
<dbReference type="GO" id="GO:0031992">
    <property type="term" value="F:energy transducer activity"/>
    <property type="evidence" value="ECO:0007669"/>
    <property type="project" value="TreeGrafter"/>
</dbReference>
<accession>A0A378RK62</accession>
<dbReference type="Proteomes" id="UP000255024">
    <property type="component" value="Unassembled WGS sequence"/>
</dbReference>
<dbReference type="SUPFAM" id="SSF74653">
    <property type="entry name" value="TolA/TonB C-terminal domain"/>
    <property type="match status" value="1"/>
</dbReference>
<dbReference type="AlphaFoldDB" id="A0A378RK62"/>
<feature type="region of interest" description="Disordered" evidence="1">
    <location>
        <begin position="165"/>
        <end position="184"/>
    </location>
</feature>
<gene>
    <name evidence="4" type="ORF">NCTC11179_00063</name>
</gene>
<dbReference type="GO" id="GO:0055085">
    <property type="term" value="P:transmembrane transport"/>
    <property type="evidence" value="ECO:0007669"/>
    <property type="project" value="InterPro"/>
</dbReference>
<keyword evidence="2" id="KW-0472">Membrane</keyword>
<proteinExistence type="predicted"/>
<feature type="domain" description="TonB C-terminal" evidence="3">
    <location>
        <begin position="228"/>
        <end position="286"/>
    </location>
</feature>
<sequence length="291" mass="32021">MAKNDLFKKDWLDIVFAGRNKQYGAYKLRLESPRTTLVALGSGLCLFAFVFVAPTAISSFFEEENEFAGGEIIYCDFGPLDEPLELVDVVMPKEEVEEVKPIVEEPKTEEASAPASSMDVERFTILEVAPADEITEEPAKQENLVDVLIGTTTIEGNAAGSILVTETPGKTENGTGTTIGTDEREGGNEIVHFTTERAEPLGGMANFSQMFISKFRAIHVPDNTRKVQVILSFVVEKDGSITDIKVLRDPGYGTGTEAIRVLKSMPKWKPARQDNKTVRSQFTLPITIQVQ</sequence>
<feature type="compositionally biased region" description="Polar residues" evidence="1">
    <location>
        <begin position="168"/>
        <end position="180"/>
    </location>
</feature>
<dbReference type="EMBL" id="UGQL01000001">
    <property type="protein sequence ID" value="STZ26547.1"/>
    <property type="molecule type" value="Genomic_DNA"/>
</dbReference>
<protein>
    <submittedName>
        <fullName evidence="4">Gram-negative bacterial tonB protein</fullName>
    </submittedName>
</protein>
<evidence type="ECO:0000313" key="5">
    <source>
        <dbReference type="Proteomes" id="UP000255024"/>
    </source>
</evidence>
<evidence type="ECO:0000256" key="1">
    <source>
        <dbReference type="SAM" id="MobiDB-lite"/>
    </source>
</evidence>
<evidence type="ECO:0000313" key="4">
    <source>
        <dbReference type="EMBL" id="STZ26547.1"/>
    </source>
</evidence>
<dbReference type="InterPro" id="IPR037682">
    <property type="entry name" value="TonB_C"/>
</dbReference>
<evidence type="ECO:0000256" key="2">
    <source>
        <dbReference type="SAM" id="Phobius"/>
    </source>
</evidence>
<evidence type="ECO:0000259" key="3">
    <source>
        <dbReference type="Pfam" id="PF03544"/>
    </source>
</evidence>
<dbReference type="PANTHER" id="PTHR33446">
    <property type="entry name" value="PROTEIN TONB-RELATED"/>
    <property type="match status" value="1"/>
</dbReference>
<keyword evidence="2" id="KW-0812">Transmembrane</keyword>
<dbReference type="GO" id="GO:0098797">
    <property type="term" value="C:plasma membrane protein complex"/>
    <property type="evidence" value="ECO:0007669"/>
    <property type="project" value="TreeGrafter"/>
</dbReference>
<name>A0A378RK62_MYROD</name>